<comment type="caution">
    <text evidence="1">The sequence shown here is derived from an EMBL/GenBank/DDBJ whole genome shotgun (WGS) entry which is preliminary data.</text>
</comment>
<reference evidence="1" key="1">
    <citation type="submission" date="2016-10" db="EMBL/GenBank/DDBJ databases">
        <title>Sequence of Gallionella enrichment culture.</title>
        <authorList>
            <person name="Poehlein A."/>
            <person name="Muehling M."/>
            <person name="Daniel R."/>
        </authorList>
    </citation>
    <scope>NUCLEOTIDE SEQUENCE</scope>
</reference>
<evidence type="ECO:0000313" key="1">
    <source>
        <dbReference type="EMBL" id="OIQ69544.1"/>
    </source>
</evidence>
<name>A0A1J5PFI9_9ZZZZ</name>
<accession>A0A1J5PFI9</accession>
<proteinExistence type="predicted"/>
<dbReference type="AlphaFoldDB" id="A0A1J5PFI9"/>
<dbReference type="EMBL" id="MLJW01004666">
    <property type="protein sequence ID" value="OIQ69544.1"/>
    <property type="molecule type" value="Genomic_DNA"/>
</dbReference>
<gene>
    <name evidence="1" type="ORF">GALL_488540</name>
</gene>
<organism evidence="1">
    <name type="scientific">mine drainage metagenome</name>
    <dbReference type="NCBI Taxonomy" id="410659"/>
    <lineage>
        <taxon>unclassified sequences</taxon>
        <taxon>metagenomes</taxon>
        <taxon>ecological metagenomes</taxon>
    </lineage>
</organism>
<sequence length="54" mass="6146">MGLKILGRSKLNRVRGHHRQLHALCQLHIGRHLGLILRSTGTLQLQIKPVDKHP</sequence>
<protein>
    <submittedName>
        <fullName evidence="1">Uncharacterized protein</fullName>
    </submittedName>
</protein>